<feature type="transmembrane region" description="Helical" evidence="1">
    <location>
        <begin position="57"/>
        <end position="75"/>
    </location>
</feature>
<protein>
    <submittedName>
        <fullName evidence="2">Uncharacterized protein</fullName>
    </submittedName>
</protein>
<organism evidence="2 3">
    <name type="scientific">Streptomyces chiangmaiensis</name>
    <dbReference type="NCBI Taxonomy" id="766497"/>
    <lineage>
        <taxon>Bacteria</taxon>
        <taxon>Bacillati</taxon>
        <taxon>Actinomycetota</taxon>
        <taxon>Actinomycetes</taxon>
        <taxon>Kitasatosporales</taxon>
        <taxon>Streptomycetaceae</taxon>
        <taxon>Streptomyces</taxon>
    </lineage>
</organism>
<sequence>MRWLLAALTSGALALFSTYWDDSLHTDVGRDTCRALVLGAALVPVMEYDSDVPQFSALWYLPIVSAGVTLAVMVIRRFDPRPGAVFGAALLVTAVRLLTVAFLALLGHSTPIVPPVLLVTAAVDLVHLWRPSPWWLALVAPAAVHATYVPLLPVVPHGTAVPPIRSFPHCCWPFPVRL</sequence>
<gene>
    <name evidence="2" type="ORF">VXC91_39385</name>
</gene>
<evidence type="ECO:0000313" key="2">
    <source>
        <dbReference type="EMBL" id="MED7827797.1"/>
    </source>
</evidence>
<proteinExistence type="predicted"/>
<keyword evidence="3" id="KW-1185">Reference proteome</keyword>
<dbReference type="Proteomes" id="UP001333996">
    <property type="component" value="Unassembled WGS sequence"/>
</dbReference>
<keyword evidence="1" id="KW-1133">Transmembrane helix</keyword>
<reference evidence="2" key="1">
    <citation type="submission" date="2024-01" db="EMBL/GenBank/DDBJ databases">
        <title>First draft genome sequence data of TA4-1, the type strain of Gram-positive actinobacterium Streptomyces chiangmaiensis.</title>
        <authorList>
            <person name="Yasawong M."/>
            <person name="Nantapong N."/>
        </authorList>
    </citation>
    <scope>NUCLEOTIDE SEQUENCE</scope>
    <source>
        <strain evidence="2">TA4-1</strain>
    </source>
</reference>
<accession>A0ABU7FVA9</accession>
<dbReference type="RefSeq" id="WP_329512168.1">
    <property type="nucleotide sequence ID" value="NZ_BAAAYZ010000163.1"/>
</dbReference>
<evidence type="ECO:0000256" key="1">
    <source>
        <dbReference type="SAM" id="Phobius"/>
    </source>
</evidence>
<keyword evidence="1" id="KW-0812">Transmembrane</keyword>
<dbReference type="EMBL" id="JAYWVC010000272">
    <property type="protein sequence ID" value="MED7827797.1"/>
    <property type="molecule type" value="Genomic_DNA"/>
</dbReference>
<evidence type="ECO:0000313" key="3">
    <source>
        <dbReference type="Proteomes" id="UP001333996"/>
    </source>
</evidence>
<keyword evidence="1" id="KW-0472">Membrane</keyword>
<feature type="transmembrane region" description="Helical" evidence="1">
    <location>
        <begin position="84"/>
        <end position="106"/>
    </location>
</feature>
<comment type="caution">
    <text evidence="2">The sequence shown here is derived from an EMBL/GenBank/DDBJ whole genome shotgun (WGS) entry which is preliminary data.</text>
</comment>
<name>A0ABU7FVA9_9ACTN</name>